<proteinExistence type="predicted"/>
<evidence type="ECO:0000313" key="2">
    <source>
        <dbReference type="Proteomes" id="UP001396334"/>
    </source>
</evidence>
<keyword evidence="2" id="KW-1185">Reference proteome</keyword>
<gene>
    <name evidence="1" type="ORF">V6N11_077555</name>
</gene>
<organism evidence="1 2">
    <name type="scientific">Hibiscus sabdariffa</name>
    <name type="common">roselle</name>
    <dbReference type="NCBI Taxonomy" id="183260"/>
    <lineage>
        <taxon>Eukaryota</taxon>
        <taxon>Viridiplantae</taxon>
        <taxon>Streptophyta</taxon>
        <taxon>Embryophyta</taxon>
        <taxon>Tracheophyta</taxon>
        <taxon>Spermatophyta</taxon>
        <taxon>Magnoliopsida</taxon>
        <taxon>eudicotyledons</taxon>
        <taxon>Gunneridae</taxon>
        <taxon>Pentapetalae</taxon>
        <taxon>rosids</taxon>
        <taxon>malvids</taxon>
        <taxon>Malvales</taxon>
        <taxon>Malvaceae</taxon>
        <taxon>Malvoideae</taxon>
        <taxon>Hibiscus</taxon>
    </lineage>
</organism>
<accession>A0ABR2TDF2</accession>
<dbReference type="Proteomes" id="UP001396334">
    <property type="component" value="Unassembled WGS sequence"/>
</dbReference>
<protein>
    <submittedName>
        <fullName evidence="1">Uncharacterized protein</fullName>
    </submittedName>
</protein>
<reference evidence="1 2" key="1">
    <citation type="journal article" date="2024" name="G3 (Bethesda)">
        <title>Genome assembly of Hibiscus sabdariffa L. provides insights into metabolisms of medicinal natural products.</title>
        <authorList>
            <person name="Kim T."/>
        </authorList>
    </citation>
    <scope>NUCLEOTIDE SEQUENCE [LARGE SCALE GENOMIC DNA]</scope>
    <source>
        <strain evidence="1">TK-2024</strain>
        <tissue evidence="1">Old leaves</tissue>
    </source>
</reference>
<sequence>MGLSSITPLEDSCYVTNFLKTWKDKWKSGTPTAAARVIQFQCCWITASTSVIYDEDNGPANKYQRASKSLLYVKQYSELDLTSEEDSLSGIRAKSGQKFKSNITLTVDCSCMNFEYLCPAL</sequence>
<comment type="caution">
    <text evidence="1">The sequence shown here is derived from an EMBL/GenBank/DDBJ whole genome shotgun (WGS) entry which is preliminary data.</text>
</comment>
<evidence type="ECO:0000313" key="1">
    <source>
        <dbReference type="EMBL" id="KAK9035516.1"/>
    </source>
</evidence>
<name>A0ABR2TDF2_9ROSI</name>
<dbReference type="EMBL" id="JBBPBN010000006">
    <property type="protein sequence ID" value="KAK9035516.1"/>
    <property type="molecule type" value="Genomic_DNA"/>
</dbReference>